<dbReference type="EMBL" id="PETJ01000033">
    <property type="protein sequence ID" value="PIV65088.1"/>
    <property type="molecule type" value="Genomic_DNA"/>
</dbReference>
<feature type="transmembrane region" description="Helical" evidence="2">
    <location>
        <begin position="12"/>
        <end position="33"/>
    </location>
</feature>
<comment type="caution">
    <text evidence="3">The sequence shown here is derived from an EMBL/GenBank/DDBJ whole genome shotgun (WGS) entry which is preliminary data.</text>
</comment>
<reference evidence="4" key="1">
    <citation type="submission" date="2017-09" db="EMBL/GenBank/DDBJ databases">
        <title>Depth-based differentiation of microbial function through sediment-hosted aquifers and enrichment of novel symbionts in the deep terrestrial subsurface.</title>
        <authorList>
            <person name="Probst A.J."/>
            <person name="Ladd B."/>
            <person name="Jarett J.K."/>
            <person name="Geller-Mcgrath D.E."/>
            <person name="Sieber C.M.K."/>
            <person name="Emerson J.B."/>
            <person name="Anantharaman K."/>
            <person name="Thomas B.C."/>
            <person name="Malmstrom R."/>
            <person name="Stieglmeier M."/>
            <person name="Klingl A."/>
            <person name="Woyke T."/>
            <person name="Ryan C.M."/>
            <person name="Banfield J.F."/>
        </authorList>
    </citation>
    <scope>NUCLEOTIDE SEQUENCE [LARGE SCALE GENOMIC DNA]</scope>
</reference>
<keyword evidence="2" id="KW-0472">Membrane</keyword>
<feature type="non-terminal residue" evidence="3">
    <location>
        <position position="1"/>
    </location>
</feature>
<keyword evidence="2" id="KW-1133">Transmembrane helix</keyword>
<evidence type="ECO:0000313" key="4">
    <source>
        <dbReference type="Proteomes" id="UP000230766"/>
    </source>
</evidence>
<evidence type="ECO:0000313" key="3">
    <source>
        <dbReference type="EMBL" id="PIV65088.1"/>
    </source>
</evidence>
<feature type="region of interest" description="Disordered" evidence="1">
    <location>
        <begin position="44"/>
        <end position="69"/>
    </location>
</feature>
<sequence>TVSIFLSNLEAIFLIPLLIFVVILLFSFNRAFITELLKEARWKKRVKPSSPYKSESKSIPSSQPFATLG</sequence>
<name>A0A2M7EBI7_9BACT</name>
<dbReference type="AlphaFoldDB" id="A0A2M7EBI7"/>
<gene>
    <name evidence="3" type="ORF">COS09_01320</name>
</gene>
<evidence type="ECO:0000256" key="1">
    <source>
        <dbReference type="SAM" id="MobiDB-lite"/>
    </source>
</evidence>
<accession>A0A2M7EBI7</accession>
<organism evidence="3 4">
    <name type="scientific">Candidatus Nealsonbacteria bacterium CG01_land_8_20_14_3_00_12</name>
    <dbReference type="NCBI Taxonomy" id="1974697"/>
    <lineage>
        <taxon>Bacteria</taxon>
        <taxon>Candidatus Nealsoniibacteriota</taxon>
    </lineage>
</organism>
<proteinExistence type="predicted"/>
<protein>
    <submittedName>
        <fullName evidence="3">Uncharacterized protein</fullName>
    </submittedName>
</protein>
<feature type="compositionally biased region" description="Low complexity" evidence="1">
    <location>
        <begin position="48"/>
        <end position="62"/>
    </location>
</feature>
<dbReference type="Proteomes" id="UP000230766">
    <property type="component" value="Unassembled WGS sequence"/>
</dbReference>
<evidence type="ECO:0000256" key="2">
    <source>
        <dbReference type="SAM" id="Phobius"/>
    </source>
</evidence>
<keyword evidence="2" id="KW-0812">Transmembrane</keyword>